<name>A0ABV8VBI7_9NOCA</name>
<evidence type="ECO:0000313" key="3">
    <source>
        <dbReference type="Proteomes" id="UP001595844"/>
    </source>
</evidence>
<accession>A0ABV8VBI7</accession>
<dbReference type="Pfam" id="PF11160">
    <property type="entry name" value="Hva1_TUDOR"/>
    <property type="match status" value="1"/>
</dbReference>
<protein>
    <submittedName>
        <fullName evidence="2">DUF2945 domain-containing protein</fullName>
    </submittedName>
</protein>
<dbReference type="InterPro" id="IPR021331">
    <property type="entry name" value="Hva1_TUDOR"/>
</dbReference>
<reference evidence="3" key="1">
    <citation type="journal article" date="2019" name="Int. J. Syst. Evol. Microbiol.">
        <title>The Global Catalogue of Microorganisms (GCM) 10K type strain sequencing project: providing services to taxonomists for standard genome sequencing and annotation.</title>
        <authorList>
            <consortium name="The Broad Institute Genomics Platform"/>
            <consortium name="The Broad Institute Genome Sequencing Center for Infectious Disease"/>
            <person name="Wu L."/>
            <person name="Ma J."/>
        </authorList>
    </citation>
    <scope>NUCLEOTIDE SEQUENCE [LARGE SCALE GENOMIC DNA]</scope>
    <source>
        <strain evidence="3">IBRC-M 10490</strain>
    </source>
</reference>
<comment type="caution">
    <text evidence="2">The sequence shown here is derived from an EMBL/GenBank/DDBJ whole genome shotgun (WGS) entry which is preliminary data.</text>
</comment>
<proteinExistence type="predicted"/>
<evidence type="ECO:0000313" key="2">
    <source>
        <dbReference type="EMBL" id="MFC4372543.1"/>
    </source>
</evidence>
<organism evidence="2 3">
    <name type="scientific">Nocardia halotolerans</name>
    <dbReference type="NCBI Taxonomy" id="1755878"/>
    <lineage>
        <taxon>Bacteria</taxon>
        <taxon>Bacillati</taxon>
        <taxon>Actinomycetota</taxon>
        <taxon>Actinomycetes</taxon>
        <taxon>Mycobacteriales</taxon>
        <taxon>Nocardiaceae</taxon>
        <taxon>Nocardia</taxon>
    </lineage>
</organism>
<dbReference type="EMBL" id="JBHSDL010000001">
    <property type="protein sequence ID" value="MFC4372543.1"/>
    <property type="molecule type" value="Genomic_DNA"/>
</dbReference>
<sequence length="39" mass="4361">MDLHGYTRHCSPEDPQYAIKSDETDHIAVHRGGALTKLP</sequence>
<feature type="domain" description="Hypervirulence associated protein TUDOR" evidence="1">
    <location>
        <begin position="4"/>
        <end position="35"/>
    </location>
</feature>
<dbReference type="Proteomes" id="UP001595844">
    <property type="component" value="Unassembled WGS sequence"/>
</dbReference>
<dbReference type="RefSeq" id="WP_378555064.1">
    <property type="nucleotide sequence ID" value="NZ_JBHSDL010000001.1"/>
</dbReference>
<keyword evidence="3" id="KW-1185">Reference proteome</keyword>
<evidence type="ECO:0000259" key="1">
    <source>
        <dbReference type="Pfam" id="PF11160"/>
    </source>
</evidence>
<gene>
    <name evidence="2" type="ORF">ACFO5K_00385</name>
</gene>